<dbReference type="PANTHER" id="PTHR44520">
    <property type="entry name" value="RESPONSE REGULATOR RCP1-RELATED"/>
    <property type="match status" value="1"/>
</dbReference>
<gene>
    <name evidence="3" type="ORF">EDB95_4464</name>
</gene>
<dbReference type="Gene3D" id="3.40.50.2300">
    <property type="match status" value="1"/>
</dbReference>
<evidence type="ECO:0000259" key="2">
    <source>
        <dbReference type="PROSITE" id="PS50110"/>
    </source>
</evidence>
<dbReference type="Pfam" id="PF00072">
    <property type="entry name" value="Response_reg"/>
    <property type="match status" value="1"/>
</dbReference>
<dbReference type="InterPro" id="IPR001789">
    <property type="entry name" value="Sig_transdc_resp-reg_receiver"/>
</dbReference>
<keyword evidence="4" id="KW-1185">Reference proteome</keyword>
<proteinExistence type="predicted"/>
<comment type="caution">
    <text evidence="3">The sequence shown here is derived from an EMBL/GenBank/DDBJ whole genome shotgun (WGS) entry which is preliminary data.</text>
</comment>
<feature type="domain" description="Response regulatory" evidence="2">
    <location>
        <begin position="6"/>
        <end position="129"/>
    </location>
</feature>
<sequence length="136" mass="15613">METKKRILLADDDREDQFIIAEAFEEIGVKDILHFVENGEHVLAWLETCAAEGTLPELIVLDLNMPKMNGTQTLLRLKEDERFRHIPVIIYSTSLNNIERDECIRLGAHSYVIKGITFNECKNIAKTLYDCCTELS</sequence>
<evidence type="ECO:0000313" key="3">
    <source>
        <dbReference type="EMBL" id="TDW96630.1"/>
    </source>
</evidence>
<dbReference type="InterPro" id="IPR052893">
    <property type="entry name" value="TCS_response_regulator"/>
</dbReference>
<dbReference type="AlphaFoldDB" id="A0A4R8DI56"/>
<dbReference type="GO" id="GO:0000160">
    <property type="term" value="P:phosphorelay signal transduction system"/>
    <property type="evidence" value="ECO:0007669"/>
    <property type="project" value="InterPro"/>
</dbReference>
<protein>
    <submittedName>
        <fullName evidence="3">Response regulator receiver domain-containing protein</fullName>
    </submittedName>
</protein>
<reference evidence="3 4" key="1">
    <citation type="submission" date="2019-03" db="EMBL/GenBank/DDBJ databases">
        <title>Genomic Encyclopedia of Type Strains, Phase IV (KMG-IV): sequencing the most valuable type-strain genomes for metagenomic binning, comparative biology and taxonomic classification.</title>
        <authorList>
            <person name="Goeker M."/>
        </authorList>
    </citation>
    <scope>NUCLEOTIDE SEQUENCE [LARGE SCALE GENOMIC DNA]</scope>
    <source>
        <strain evidence="3 4">DSM 100059</strain>
    </source>
</reference>
<dbReference type="PROSITE" id="PS50110">
    <property type="entry name" value="RESPONSE_REGULATORY"/>
    <property type="match status" value="1"/>
</dbReference>
<evidence type="ECO:0000256" key="1">
    <source>
        <dbReference type="PROSITE-ProRule" id="PRU00169"/>
    </source>
</evidence>
<dbReference type="SUPFAM" id="SSF52172">
    <property type="entry name" value="CheY-like"/>
    <property type="match status" value="1"/>
</dbReference>
<dbReference type="SMART" id="SM00448">
    <property type="entry name" value="REC"/>
    <property type="match status" value="1"/>
</dbReference>
<dbReference type="InterPro" id="IPR011006">
    <property type="entry name" value="CheY-like_superfamily"/>
</dbReference>
<name>A0A4R8DI56_9BACT</name>
<dbReference type="CDD" id="cd17557">
    <property type="entry name" value="REC_Rcp-like"/>
    <property type="match status" value="1"/>
</dbReference>
<dbReference type="EMBL" id="SODV01000002">
    <property type="protein sequence ID" value="TDW96630.1"/>
    <property type="molecule type" value="Genomic_DNA"/>
</dbReference>
<accession>A0A4R8DI56</accession>
<organism evidence="3 4">
    <name type="scientific">Dinghuibacter silviterrae</name>
    <dbReference type="NCBI Taxonomy" id="1539049"/>
    <lineage>
        <taxon>Bacteria</taxon>
        <taxon>Pseudomonadati</taxon>
        <taxon>Bacteroidota</taxon>
        <taxon>Chitinophagia</taxon>
        <taxon>Chitinophagales</taxon>
        <taxon>Chitinophagaceae</taxon>
        <taxon>Dinghuibacter</taxon>
    </lineage>
</organism>
<feature type="modified residue" description="4-aspartylphosphate" evidence="1">
    <location>
        <position position="62"/>
    </location>
</feature>
<keyword evidence="1" id="KW-0597">Phosphoprotein</keyword>
<dbReference type="Proteomes" id="UP000294498">
    <property type="component" value="Unassembled WGS sequence"/>
</dbReference>
<evidence type="ECO:0000313" key="4">
    <source>
        <dbReference type="Proteomes" id="UP000294498"/>
    </source>
</evidence>